<keyword evidence="3" id="KW-1185">Reference proteome</keyword>
<comment type="caution">
    <text evidence="2">The sequence shown here is derived from an EMBL/GenBank/DDBJ whole genome shotgun (WGS) entry which is preliminary data.</text>
</comment>
<gene>
    <name evidence="2" type="ORF">fugu_002110</name>
</gene>
<dbReference type="Pfam" id="PF17659">
    <property type="entry name" value="RADX"/>
    <property type="match status" value="2"/>
</dbReference>
<evidence type="ECO:0008006" key="4">
    <source>
        <dbReference type="Google" id="ProtNLM"/>
    </source>
</evidence>
<dbReference type="AlphaFoldDB" id="A0A4Z2BNS7"/>
<accession>A0A4Z2BNS7</accession>
<dbReference type="Proteomes" id="UP000516260">
    <property type="component" value="Chromosome 2"/>
</dbReference>
<feature type="compositionally biased region" description="Pro residues" evidence="1">
    <location>
        <begin position="490"/>
        <end position="504"/>
    </location>
</feature>
<reference evidence="2 3" key="1">
    <citation type="submission" date="2019-04" db="EMBL/GenBank/DDBJ databases">
        <title>The sequence and de novo assembly of Takifugu bimaculatus genome using PacBio and Hi-C technologies.</title>
        <authorList>
            <person name="Xu P."/>
            <person name="Liu B."/>
            <person name="Zhou Z."/>
        </authorList>
    </citation>
    <scope>NUCLEOTIDE SEQUENCE [LARGE SCALE GENOMIC DNA]</scope>
    <source>
        <strain evidence="2">TB-2018</strain>
        <tissue evidence="2">Muscle</tissue>
    </source>
</reference>
<dbReference type="PANTHER" id="PTHR14944:SF3">
    <property type="entry name" value="SI:CH73-71D17.2"/>
    <property type="match status" value="1"/>
</dbReference>
<feature type="compositionally biased region" description="Acidic residues" evidence="1">
    <location>
        <begin position="621"/>
        <end position="630"/>
    </location>
</feature>
<feature type="compositionally biased region" description="Acidic residues" evidence="1">
    <location>
        <begin position="180"/>
        <end position="190"/>
    </location>
</feature>
<proteinExistence type="predicted"/>
<feature type="region of interest" description="Disordered" evidence="1">
    <location>
        <begin position="617"/>
        <end position="639"/>
    </location>
</feature>
<feature type="region of interest" description="Disordered" evidence="1">
    <location>
        <begin position="173"/>
        <end position="194"/>
    </location>
</feature>
<feature type="compositionally biased region" description="Polar residues" evidence="1">
    <location>
        <begin position="574"/>
        <end position="584"/>
    </location>
</feature>
<organism evidence="2 3">
    <name type="scientific">Takifugu bimaculatus</name>
    <dbReference type="NCBI Taxonomy" id="433685"/>
    <lineage>
        <taxon>Eukaryota</taxon>
        <taxon>Metazoa</taxon>
        <taxon>Chordata</taxon>
        <taxon>Craniata</taxon>
        <taxon>Vertebrata</taxon>
        <taxon>Euteleostomi</taxon>
        <taxon>Actinopterygii</taxon>
        <taxon>Neopterygii</taxon>
        <taxon>Teleostei</taxon>
        <taxon>Neoteleostei</taxon>
        <taxon>Acanthomorphata</taxon>
        <taxon>Eupercaria</taxon>
        <taxon>Tetraodontiformes</taxon>
        <taxon>Tetradontoidea</taxon>
        <taxon>Tetraodontidae</taxon>
        <taxon>Takifugu</taxon>
    </lineage>
</organism>
<name>A0A4Z2BNS7_9TELE</name>
<feature type="region of interest" description="Disordered" evidence="1">
    <location>
        <begin position="488"/>
        <end position="508"/>
    </location>
</feature>
<dbReference type="SUPFAM" id="SSF50249">
    <property type="entry name" value="Nucleic acid-binding proteins"/>
    <property type="match status" value="1"/>
</dbReference>
<dbReference type="GO" id="GO:0003697">
    <property type="term" value="F:single-stranded DNA binding"/>
    <property type="evidence" value="ECO:0007669"/>
    <property type="project" value="InterPro"/>
</dbReference>
<feature type="region of interest" description="Disordered" evidence="1">
    <location>
        <begin position="537"/>
        <end position="585"/>
    </location>
</feature>
<dbReference type="Gene3D" id="2.40.50.140">
    <property type="entry name" value="Nucleic acid-binding proteins"/>
    <property type="match status" value="1"/>
</dbReference>
<dbReference type="InterPro" id="IPR040893">
    <property type="entry name" value="RADX"/>
</dbReference>
<feature type="compositionally biased region" description="Basic residues" evidence="1">
    <location>
        <begin position="551"/>
        <end position="561"/>
    </location>
</feature>
<evidence type="ECO:0000256" key="1">
    <source>
        <dbReference type="SAM" id="MobiDB-lite"/>
    </source>
</evidence>
<evidence type="ECO:0000313" key="2">
    <source>
        <dbReference type="EMBL" id="TNM93934.1"/>
    </source>
</evidence>
<evidence type="ECO:0000313" key="3">
    <source>
        <dbReference type="Proteomes" id="UP000516260"/>
    </source>
</evidence>
<dbReference type="InterPro" id="IPR012340">
    <property type="entry name" value="NA-bd_OB-fold"/>
</dbReference>
<protein>
    <recommendedName>
        <fullName evidence="4">RPA-related protein RADX-like</fullName>
    </recommendedName>
</protein>
<dbReference type="EMBL" id="SWLE01000012">
    <property type="protein sequence ID" value="TNM93934.1"/>
    <property type="molecule type" value="Genomic_DNA"/>
</dbReference>
<sequence length="780" mass="86294">MAAPGCVFHRTLARSRQPPHKVVCRDLLLVAALQRYSRDQGSSVYFPQAVLRGQDLYDVTLTDGDCRLRVTLDPGLNRLVERRVLQAGSSLRNATFGHAMSAQLPEHPGASAAGPSLILLSVEVTGGPEEEARRLRPQPLPWFGSADPGVLVPLRASRSVFLPLWNNVDYSGEQWRETPPTEEEEDEEEGAEARPGVTVAELRDAFLSAHQGVARGAVRRPLIVRIINKSHLMYYGRSERNCSCPYKAVLEVCDRTGSVCVVLWNSVCVQWYRCLKPGDIIRLRGFRVKRRFQAEPEDVDGHGEELLEYRWMRLEDGTSNQPITVKLLSTSQPETHQQLHPLSVVVCSRVKLIRGADWTELCFYLTNTTYTQVYCTGLGQHSVMNYRKLRPVRQFLQWVRSQEDRPMLSKAVIGGFFTYPPPPISLETYMKDRRGEPGFLRGVELQREMDRLCYRERRTFCVQATVTMVTYSLRGQEDRCLFWTHGSSSLPPPTPSPQPPPLSPASPSSCSFGASPSSCSFGASPSSCSFGASPSSCSSAVSHQLPPPLDRRRRKSRKRRRLLLDTPRKRCPSATVQPEANSSGKVWAGPRCTCANAVSPGTAVAAILFEASMEFLQSTSTDEDEEDEESCVTPPLPPVLTPVAEETLPLRYDHSRREELAGAVALGGRVSGTAGCVLEDYYTLRLRALTDAVLLDAVFLPHSSGSSHQHSNTWSSILSHGAFSSDTPPPSPADLICTASQLANQRLVCVLEACHLGGARTELILSRAFRLTDASSQQHE</sequence>
<dbReference type="PANTHER" id="PTHR14944">
    <property type="entry name" value="RPA-RELATED PROTEIN RADX"/>
    <property type="match status" value="1"/>
</dbReference>